<evidence type="ECO:0000313" key="2">
    <source>
        <dbReference type="Proteomes" id="UP000708208"/>
    </source>
</evidence>
<gene>
    <name evidence="1" type="ORF">AFUS01_LOCUS42851</name>
</gene>
<proteinExistence type="predicted"/>
<reference evidence="1" key="1">
    <citation type="submission" date="2021-06" db="EMBL/GenBank/DDBJ databases">
        <authorList>
            <person name="Hodson N. C."/>
            <person name="Mongue J. A."/>
            <person name="Jaron S. K."/>
        </authorList>
    </citation>
    <scope>NUCLEOTIDE SEQUENCE</scope>
</reference>
<dbReference type="OrthoDB" id="8250880at2759"/>
<dbReference type="Proteomes" id="UP000708208">
    <property type="component" value="Unassembled WGS sequence"/>
</dbReference>
<evidence type="ECO:0000313" key="1">
    <source>
        <dbReference type="EMBL" id="CAG7833209.1"/>
    </source>
</evidence>
<sequence>METCQQPTSPKKLCLGKTGLPTRVSGGPLHYQIRAGTYGEIYDEIPWKVAFGIAESKGRDPTDRSSVVRSYNPTQVLINNWVENCRDRQVVKFRRPPPLSQHGWFYSSTYQGAYNKRRCEKERLFLQSIQAFPIGIYPGHQREMNVDMLCCCVPKPKLCQLTEAKEQCEKDLKQQKRVLKETPPSVEEPNYEICQS</sequence>
<protein>
    <submittedName>
        <fullName evidence="1">Uncharacterized protein</fullName>
    </submittedName>
</protein>
<name>A0A8J2LIE5_9HEXA</name>
<dbReference type="AlphaFoldDB" id="A0A8J2LIE5"/>
<accession>A0A8J2LIE5</accession>
<comment type="caution">
    <text evidence="1">The sequence shown here is derived from an EMBL/GenBank/DDBJ whole genome shotgun (WGS) entry which is preliminary data.</text>
</comment>
<organism evidence="1 2">
    <name type="scientific">Allacma fusca</name>
    <dbReference type="NCBI Taxonomy" id="39272"/>
    <lineage>
        <taxon>Eukaryota</taxon>
        <taxon>Metazoa</taxon>
        <taxon>Ecdysozoa</taxon>
        <taxon>Arthropoda</taxon>
        <taxon>Hexapoda</taxon>
        <taxon>Collembola</taxon>
        <taxon>Symphypleona</taxon>
        <taxon>Sminthuridae</taxon>
        <taxon>Allacma</taxon>
    </lineage>
</organism>
<keyword evidence="2" id="KW-1185">Reference proteome</keyword>
<dbReference type="EMBL" id="CAJVCH010569068">
    <property type="protein sequence ID" value="CAG7833209.1"/>
    <property type="molecule type" value="Genomic_DNA"/>
</dbReference>